<gene>
    <name evidence="1" type="ORF">L210DRAFT_3650583</name>
</gene>
<keyword evidence="2" id="KW-1185">Reference proteome</keyword>
<dbReference type="Proteomes" id="UP001194468">
    <property type="component" value="Unassembled WGS sequence"/>
</dbReference>
<organism evidence="1 2">
    <name type="scientific">Boletus edulis BED1</name>
    <dbReference type="NCBI Taxonomy" id="1328754"/>
    <lineage>
        <taxon>Eukaryota</taxon>
        <taxon>Fungi</taxon>
        <taxon>Dikarya</taxon>
        <taxon>Basidiomycota</taxon>
        <taxon>Agaricomycotina</taxon>
        <taxon>Agaricomycetes</taxon>
        <taxon>Agaricomycetidae</taxon>
        <taxon>Boletales</taxon>
        <taxon>Boletineae</taxon>
        <taxon>Boletaceae</taxon>
        <taxon>Boletoideae</taxon>
        <taxon>Boletus</taxon>
    </lineage>
</organism>
<reference evidence="1" key="2">
    <citation type="journal article" date="2020" name="Nat. Commun.">
        <title>Large-scale genome sequencing of mycorrhizal fungi provides insights into the early evolution of symbiotic traits.</title>
        <authorList>
            <person name="Miyauchi S."/>
            <person name="Kiss E."/>
            <person name="Kuo A."/>
            <person name="Drula E."/>
            <person name="Kohler A."/>
            <person name="Sanchez-Garcia M."/>
            <person name="Morin E."/>
            <person name="Andreopoulos B."/>
            <person name="Barry K.W."/>
            <person name="Bonito G."/>
            <person name="Buee M."/>
            <person name="Carver A."/>
            <person name="Chen C."/>
            <person name="Cichocki N."/>
            <person name="Clum A."/>
            <person name="Culley D."/>
            <person name="Crous P.W."/>
            <person name="Fauchery L."/>
            <person name="Girlanda M."/>
            <person name="Hayes R.D."/>
            <person name="Keri Z."/>
            <person name="LaButti K."/>
            <person name="Lipzen A."/>
            <person name="Lombard V."/>
            <person name="Magnuson J."/>
            <person name="Maillard F."/>
            <person name="Murat C."/>
            <person name="Nolan M."/>
            <person name="Ohm R.A."/>
            <person name="Pangilinan J."/>
            <person name="Pereira M.F."/>
            <person name="Perotto S."/>
            <person name="Peter M."/>
            <person name="Pfister S."/>
            <person name="Riley R."/>
            <person name="Sitrit Y."/>
            <person name="Stielow J.B."/>
            <person name="Szollosi G."/>
            <person name="Zifcakova L."/>
            <person name="Stursova M."/>
            <person name="Spatafora J.W."/>
            <person name="Tedersoo L."/>
            <person name="Vaario L.M."/>
            <person name="Yamada A."/>
            <person name="Yan M."/>
            <person name="Wang P."/>
            <person name="Xu J."/>
            <person name="Bruns T."/>
            <person name="Baldrian P."/>
            <person name="Vilgalys R."/>
            <person name="Dunand C."/>
            <person name="Henrissat B."/>
            <person name="Grigoriev I.V."/>
            <person name="Hibbett D."/>
            <person name="Nagy L.G."/>
            <person name="Martin F.M."/>
        </authorList>
    </citation>
    <scope>NUCLEOTIDE SEQUENCE</scope>
    <source>
        <strain evidence="1">BED1</strain>
    </source>
</reference>
<reference evidence="1" key="1">
    <citation type="submission" date="2019-10" db="EMBL/GenBank/DDBJ databases">
        <authorList>
            <consortium name="DOE Joint Genome Institute"/>
            <person name="Kuo A."/>
            <person name="Miyauchi S."/>
            <person name="Kiss E."/>
            <person name="Drula E."/>
            <person name="Kohler A."/>
            <person name="Sanchez-Garcia M."/>
            <person name="Andreopoulos B."/>
            <person name="Barry K.W."/>
            <person name="Bonito G."/>
            <person name="Buee M."/>
            <person name="Carver A."/>
            <person name="Chen C."/>
            <person name="Cichocki N."/>
            <person name="Clum A."/>
            <person name="Culley D."/>
            <person name="Crous P.W."/>
            <person name="Fauchery L."/>
            <person name="Girlanda M."/>
            <person name="Hayes R."/>
            <person name="Keri Z."/>
            <person name="LaButti K."/>
            <person name="Lipzen A."/>
            <person name="Lombard V."/>
            <person name="Magnuson J."/>
            <person name="Maillard F."/>
            <person name="Morin E."/>
            <person name="Murat C."/>
            <person name="Nolan M."/>
            <person name="Ohm R."/>
            <person name="Pangilinan J."/>
            <person name="Pereira M."/>
            <person name="Perotto S."/>
            <person name="Peter M."/>
            <person name="Riley R."/>
            <person name="Sitrit Y."/>
            <person name="Stielow B."/>
            <person name="Szollosi G."/>
            <person name="Zifcakova L."/>
            <person name="Stursova M."/>
            <person name="Spatafora J.W."/>
            <person name="Tedersoo L."/>
            <person name="Vaario L.-M."/>
            <person name="Yamada A."/>
            <person name="Yan M."/>
            <person name="Wang P."/>
            <person name="Xu J."/>
            <person name="Bruns T."/>
            <person name="Baldrian P."/>
            <person name="Vilgalys R."/>
            <person name="Henrissat B."/>
            <person name="Grigoriev I.V."/>
            <person name="Hibbett D."/>
            <person name="Nagy L.G."/>
            <person name="Martin F.M."/>
        </authorList>
    </citation>
    <scope>NUCLEOTIDE SEQUENCE</scope>
    <source>
        <strain evidence="1">BED1</strain>
    </source>
</reference>
<dbReference type="EMBL" id="WHUW01000043">
    <property type="protein sequence ID" value="KAF8432099.1"/>
    <property type="molecule type" value="Genomic_DNA"/>
</dbReference>
<name>A0AAD4G9Y9_BOLED</name>
<dbReference type="AlphaFoldDB" id="A0AAD4G9Y9"/>
<protein>
    <submittedName>
        <fullName evidence="1">Uncharacterized protein</fullName>
    </submittedName>
</protein>
<accession>A0AAD4G9Y9</accession>
<evidence type="ECO:0000313" key="2">
    <source>
        <dbReference type="Proteomes" id="UP001194468"/>
    </source>
</evidence>
<comment type="caution">
    <text evidence="1">The sequence shown here is derived from an EMBL/GenBank/DDBJ whole genome shotgun (WGS) entry which is preliminary data.</text>
</comment>
<sequence length="155" mass="17109">MDQMKHSVVFPDNLLGTHDIGIPVADEDLPNDASLATDKSALQRTGTWAWMAAELTLVGPGVPVPKPAKVLAQCFDPFFAVTQPSIYKTLAIQSDVGWTALMIPHISPYFQPLIALLEDIRRELILPIKLDGKKLQANRSFSHDNFIDAIIMMLS</sequence>
<evidence type="ECO:0000313" key="1">
    <source>
        <dbReference type="EMBL" id="KAF8432099.1"/>
    </source>
</evidence>
<proteinExistence type="predicted"/>